<dbReference type="AlphaFoldDB" id="A0AAN9MLU7"/>
<name>A0AAN9MLU7_PHACN</name>
<evidence type="ECO:0000313" key="1">
    <source>
        <dbReference type="EMBL" id="KAK7357210.1"/>
    </source>
</evidence>
<comment type="caution">
    <text evidence="1">The sequence shown here is derived from an EMBL/GenBank/DDBJ whole genome shotgun (WGS) entry which is preliminary data.</text>
</comment>
<accession>A0AAN9MLU7</accession>
<gene>
    <name evidence="1" type="ORF">VNO80_16494</name>
</gene>
<dbReference type="EMBL" id="JAYMYR010000006">
    <property type="protein sequence ID" value="KAK7357210.1"/>
    <property type="molecule type" value="Genomic_DNA"/>
</dbReference>
<organism evidence="1 2">
    <name type="scientific">Phaseolus coccineus</name>
    <name type="common">Scarlet runner bean</name>
    <name type="synonym">Phaseolus multiflorus</name>
    <dbReference type="NCBI Taxonomy" id="3886"/>
    <lineage>
        <taxon>Eukaryota</taxon>
        <taxon>Viridiplantae</taxon>
        <taxon>Streptophyta</taxon>
        <taxon>Embryophyta</taxon>
        <taxon>Tracheophyta</taxon>
        <taxon>Spermatophyta</taxon>
        <taxon>Magnoliopsida</taxon>
        <taxon>eudicotyledons</taxon>
        <taxon>Gunneridae</taxon>
        <taxon>Pentapetalae</taxon>
        <taxon>rosids</taxon>
        <taxon>fabids</taxon>
        <taxon>Fabales</taxon>
        <taxon>Fabaceae</taxon>
        <taxon>Papilionoideae</taxon>
        <taxon>50 kb inversion clade</taxon>
        <taxon>NPAAA clade</taxon>
        <taxon>indigoferoid/millettioid clade</taxon>
        <taxon>Phaseoleae</taxon>
        <taxon>Phaseolus</taxon>
    </lineage>
</organism>
<protein>
    <submittedName>
        <fullName evidence="1">Uncharacterized protein</fullName>
    </submittedName>
</protein>
<keyword evidence="2" id="KW-1185">Reference proteome</keyword>
<proteinExistence type="predicted"/>
<dbReference type="Proteomes" id="UP001374584">
    <property type="component" value="Unassembled WGS sequence"/>
</dbReference>
<sequence>MEKLSDSEEKDLDFPFPTNFAVLPSLFLCYTRHKDDDIYAILFFFQIKFLLTSVYLYERSLHPDLDPYPVSSFESPRIINPGPRNTHSMARVWRSDRRDWIVTVRWQRVFEDYRVLRSFLSKCNTYLMTAYGGVNRPNGSFSVPVSLTRSGYPRIIPYFHRKMILRKDDRADVLVRLSCSFFSLAVLVKRADKKLFEPIISPVKDMDRVRGRVSQVKCDLVKIMDRYLPWLSTIPLELGLVWLAMTLWA</sequence>
<evidence type="ECO:0000313" key="2">
    <source>
        <dbReference type="Proteomes" id="UP001374584"/>
    </source>
</evidence>
<reference evidence="1 2" key="1">
    <citation type="submission" date="2024-01" db="EMBL/GenBank/DDBJ databases">
        <title>The genomes of 5 underutilized Papilionoideae crops provide insights into root nodulation and disease resistanc.</title>
        <authorList>
            <person name="Jiang F."/>
        </authorList>
    </citation>
    <scope>NUCLEOTIDE SEQUENCE [LARGE SCALE GENOMIC DNA]</scope>
    <source>
        <strain evidence="1">JINMINGXINNONG_FW02</strain>
        <tissue evidence="1">Leaves</tissue>
    </source>
</reference>